<evidence type="ECO:0000313" key="1">
    <source>
        <dbReference type="EMBL" id="KOS13743.1"/>
    </source>
</evidence>
<dbReference type="AlphaFoldDB" id="A0A0M9VNU8"/>
<dbReference type="Proteomes" id="UP000037751">
    <property type="component" value="Unassembled WGS sequence"/>
</dbReference>
<comment type="caution">
    <text evidence="1">The sequence shown here is derived from an EMBL/GenBank/DDBJ whole genome shotgun (WGS) entry which is preliminary data.</text>
</comment>
<dbReference type="RefSeq" id="XP_017991375.1">
    <property type="nucleotide sequence ID" value="XM_018136210.1"/>
</dbReference>
<dbReference type="PANTHER" id="PTHR21021">
    <property type="entry name" value="GAF/PUTATIVE CYTOSKELETAL PROTEIN"/>
    <property type="match status" value="1"/>
</dbReference>
<dbReference type="Gene3D" id="3.30.450.40">
    <property type="match status" value="1"/>
</dbReference>
<sequence length="224" mass="23845">MVHYSADAAGVPMSVDSKAAFYEHVSLQVQGILDGQQNWVTNLANVSAILYNAMNHFDAWKEKRVNWAGFYLLAPLFPGTLTPAEKPMLQLGPFCGMPACQAIPSVPGAGVCADGSAVLPPAPLCVPRTDDYPNHIACDSLSQSEIVVPLVVPRSALSEAHQAAMQGHGPDELVRAWSGRGDGDRVIIGVLDIDCEATEGFTAQDSEALTALMNIVVEACDWNV</sequence>
<organism evidence="1 2">
    <name type="scientific">Malassezia pachydermatis</name>
    <dbReference type="NCBI Taxonomy" id="77020"/>
    <lineage>
        <taxon>Eukaryota</taxon>
        <taxon>Fungi</taxon>
        <taxon>Dikarya</taxon>
        <taxon>Basidiomycota</taxon>
        <taxon>Ustilaginomycotina</taxon>
        <taxon>Malasseziomycetes</taxon>
        <taxon>Malasseziales</taxon>
        <taxon>Malasseziaceae</taxon>
        <taxon>Malassezia</taxon>
    </lineage>
</organism>
<dbReference type="GeneID" id="28728085"/>
<dbReference type="GO" id="GO:0005829">
    <property type="term" value="C:cytosol"/>
    <property type="evidence" value="ECO:0007669"/>
    <property type="project" value="TreeGrafter"/>
</dbReference>
<dbReference type="STRING" id="77020.A0A0M9VNU8"/>
<dbReference type="EMBL" id="LGAV01000005">
    <property type="protein sequence ID" value="KOS13743.1"/>
    <property type="molecule type" value="Genomic_DNA"/>
</dbReference>
<evidence type="ECO:0000313" key="2">
    <source>
        <dbReference type="Proteomes" id="UP000037751"/>
    </source>
</evidence>
<proteinExistence type="predicted"/>
<reference evidence="1 2" key="1">
    <citation type="submission" date="2015-07" db="EMBL/GenBank/DDBJ databases">
        <title>Draft Genome Sequence of Malassezia furfur CBS1878 and Malassezia pachydermatis CBS1879.</title>
        <authorList>
            <person name="Triana S."/>
            <person name="Ohm R."/>
            <person name="Gonzalez A."/>
            <person name="DeCock H."/>
            <person name="Restrepo S."/>
            <person name="Celis A."/>
        </authorList>
    </citation>
    <scope>NUCLEOTIDE SEQUENCE [LARGE SCALE GENOMIC DNA]</scope>
    <source>
        <strain evidence="1 2">CBS 1879</strain>
    </source>
</reference>
<dbReference type="VEuPathDB" id="FungiDB:Malapachy_1710"/>
<dbReference type="GO" id="GO:0033745">
    <property type="term" value="F:L-methionine-(R)-S-oxide reductase activity"/>
    <property type="evidence" value="ECO:0007669"/>
    <property type="project" value="TreeGrafter"/>
</dbReference>
<dbReference type="SUPFAM" id="SSF55781">
    <property type="entry name" value="GAF domain-like"/>
    <property type="match status" value="1"/>
</dbReference>
<protein>
    <submittedName>
        <fullName evidence="1">Uncharacterized protein</fullName>
    </submittedName>
</protein>
<dbReference type="InterPro" id="IPR051330">
    <property type="entry name" value="Phosphatase_reg/MetRdx"/>
</dbReference>
<accession>A0A0M9VNU8</accession>
<name>A0A0M9VNU8_9BASI</name>
<dbReference type="OrthoDB" id="15735at2759"/>
<keyword evidence="2" id="KW-1185">Reference proteome</keyword>
<dbReference type="PANTHER" id="PTHR21021:SF15">
    <property type="entry name" value="FREE METHIONINE-R-SULFOXIDE REDUCTASE"/>
    <property type="match status" value="1"/>
</dbReference>
<gene>
    <name evidence="1" type="ORF">Malapachy_1710</name>
</gene>
<dbReference type="InterPro" id="IPR029016">
    <property type="entry name" value="GAF-like_dom_sf"/>
</dbReference>